<keyword evidence="1" id="KW-0560">Oxidoreductase</keyword>
<gene>
    <name evidence="4" type="ORF">FNA67_06090</name>
</gene>
<dbReference type="Proteomes" id="UP000321062">
    <property type="component" value="Chromosome"/>
</dbReference>
<dbReference type="PANTHER" id="PTHR43333">
    <property type="entry name" value="2-HACID_DH_C DOMAIN-CONTAINING PROTEIN"/>
    <property type="match status" value="1"/>
</dbReference>
<dbReference type="OrthoDB" id="9787219at2"/>
<reference evidence="4 5" key="1">
    <citation type="journal article" date="2015" name="Int. J. Syst. Evol. Microbiol.">
        <title>Youhaiella tibetensis gen. nov., sp. nov., isolated from subsurface sediment.</title>
        <authorList>
            <person name="Wang Y.X."/>
            <person name="Huang F.Q."/>
            <person name="Nogi Y."/>
            <person name="Pang S.J."/>
            <person name="Wang P.K."/>
            <person name="Lv J."/>
        </authorList>
    </citation>
    <scope>NUCLEOTIDE SEQUENCE [LARGE SCALE GENOMIC DNA]</scope>
    <source>
        <strain evidence="5">fig4</strain>
    </source>
</reference>
<dbReference type="PANTHER" id="PTHR43333:SF1">
    <property type="entry name" value="D-ISOMER SPECIFIC 2-HYDROXYACID DEHYDROGENASE NAD-BINDING DOMAIN-CONTAINING PROTEIN"/>
    <property type="match status" value="1"/>
</dbReference>
<proteinExistence type="predicted"/>
<dbReference type="InterPro" id="IPR029753">
    <property type="entry name" value="D-isomer_DH_CS"/>
</dbReference>
<evidence type="ECO:0000256" key="1">
    <source>
        <dbReference type="ARBA" id="ARBA00023002"/>
    </source>
</evidence>
<dbReference type="InterPro" id="IPR036291">
    <property type="entry name" value="NAD(P)-bd_dom_sf"/>
</dbReference>
<keyword evidence="2" id="KW-0520">NAD</keyword>
<evidence type="ECO:0000259" key="3">
    <source>
        <dbReference type="Pfam" id="PF02826"/>
    </source>
</evidence>
<dbReference type="KEGG" id="yti:FNA67_06090"/>
<evidence type="ECO:0000313" key="5">
    <source>
        <dbReference type="Proteomes" id="UP000321062"/>
    </source>
</evidence>
<evidence type="ECO:0000256" key="2">
    <source>
        <dbReference type="ARBA" id="ARBA00023027"/>
    </source>
</evidence>
<sequence length="334" mass="36309">MSCDAWKTKIFGRCMIRSDPFILIAMKRIFISSRGNPEHLAELFRRELPGYDVLTTQPGPDDPAVQYIVVGRPAPGVIAAVPGIELVLSLNAGVEHLLASGEVPDGLPIVRLVDEGLALGMAEWVLAQALAWHRNLFDYAEVQKRAEWTPRAEKLANERRVAVLGAGALGRPVAEHFVRFGFDTRVWSRTRHDIPGAATFAGREQLLEAVAGSDILVNLLPLTAETAGIIDASVFAALNQGAFFINGARGAHVVDADLLAALDSGQLSGAALDVFRVEPLPADDPFWRHLKIRVSPHVAAPTHAHVAVKEMAENIRRFERGEAIPHLVDRTAGY</sequence>
<evidence type="ECO:0000313" key="4">
    <source>
        <dbReference type="EMBL" id="QEE19769.1"/>
    </source>
</evidence>
<dbReference type="Pfam" id="PF02826">
    <property type="entry name" value="2-Hacid_dh_C"/>
    <property type="match status" value="1"/>
</dbReference>
<accession>A0A5B9DM53</accession>
<dbReference type="PROSITE" id="PS00671">
    <property type="entry name" value="D_2_HYDROXYACID_DH_3"/>
    <property type="match status" value="1"/>
</dbReference>
<dbReference type="SUPFAM" id="SSF51735">
    <property type="entry name" value="NAD(P)-binding Rossmann-fold domains"/>
    <property type="match status" value="1"/>
</dbReference>
<feature type="domain" description="D-isomer specific 2-hydroxyacid dehydrogenase NAD-binding" evidence="3">
    <location>
        <begin position="127"/>
        <end position="299"/>
    </location>
</feature>
<dbReference type="Gene3D" id="3.40.50.720">
    <property type="entry name" value="NAD(P)-binding Rossmann-like Domain"/>
    <property type="match status" value="2"/>
</dbReference>
<dbReference type="CDD" id="cd12164">
    <property type="entry name" value="GDH_like_2"/>
    <property type="match status" value="1"/>
</dbReference>
<dbReference type="InterPro" id="IPR006140">
    <property type="entry name" value="D-isomer_DH_NAD-bd"/>
</dbReference>
<dbReference type="AlphaFoldDB" id="A0A5B9DM53"/>
<dbReference type="GO" id="GO:0016616">
    <property type="term" value="F:oxidoreductase activity, acting on the CH-OH group of donors, NAD or NADP as acceptor"/>
    <property type="evidence" value="ECO:0007669"/>
    <property type="project" value="UniProtKB-ARBA"/>
</dbReference>
<protein>
    <submittedName>
        <fullName evidence="4">Glyoxylate/hydroxypyruvate reductase A</fullName>
    </submittedName>
</protein>
<keyword evidence="5" id="KW-1185">Reference proteome</keyword>
<organism evidence="4 5">
    <name type="scientific">Paradevosia tibetensis</name>
    <dbReference type="NCBI Taxonomy" id="1447062"/>
    <lineage>
        <taxon>Bacteria</taxon>
        <taxon>Pseudomonadati</taxon>
        <taxon>Pseudomonadota</taxon>
        <taxon>Alphaproteobacteria</taxon>
        <taxon>Hyphomicrobiales</taxon>
        <taxon>Devosiaceae</taxon>
        <taxon>Paradevosia</taxon>
    </lineage>
</organism>
<keyword evidence="4" id="KW-0670">Pyruvate</keyword>
<name>A0A5B9DM53_9HYPH</name>
<dbReference type="EMBL" id="CP041690">
    <property type="protein sequence ID" value="QEE19769.1"/>
    <property type="molecule type" value="Genomic_DNA"/>
</dbReference>
<dbReference type="GO" id="GO:0051287">
    <property type="term" value="F:NAD binding"/>
    <property type="evidence" value="ECO:0007669"/>
    <property type="project" value="InterPro"/>
</dbReference>